<accession>A0A2N1J739</accession>
<proteinExistence type="inferred from homology"/>
<name>A0A2N1J739_9BASI</name>
<dbReference type="EMBL" id="KZ454995">
    <property type="protein sequence ID" value="PKI82373.1"/>
    <property type="molecule type" value="Genomic_DNA"/>
</dbReference>
<evidence type="ECO:0000313" key="13">
    <source>
        <dbReference type="EMBL" id="PKI82373.1"/>
    </source>
</evidence>
<dbReference type="AlphaFoldDB" id="A0A2N1J739"/>
<reference evidence="13 14" key="1">
    <citation type="submission" date="2017-10" db="EMBL/GenBank/DDBJ databases">
        <title>A novel species of cold-tolerant Malassezia isolated from bats.</title>
        <authorList>
            <person name="Lorch J.M."/>
            <person name="Palmer J.M."/>
            <person name="Vanderwolf K.J."/>
            <person name="Schmidt K.Z."/>
            <person name="Verant M.L."/>
            <person name="Weller T.J."/>
            <person name="Blehert D.S."/>
        </authorList>
    </citation>
    <scope>NUCLEOTIDE SEQUENCE [LARGE SCALE GENOMIC DNA]</scope>
    <source>
        <strain evidence="13 14">NWHC:44797-103</strain>
    </source>
</reference>
<comment type="function">
    <text evidence="11">Catalyzes the transfer of a geranylgeranyl moiety from geranylgeranyl diphosphate to both cysteines of proteins with the C-terminal sequence -XXCC, -XCXC and -CCXX.</text>
</comment>
<evidence type="ECO:0000256" key="4">
    <source>
        <dbReference type="ARBA" id="ARBA00022602"/>
    </source>
</evidence>
<evidence type="ECO:0000256" key="10">
    <source>
        <dbReference type="ARBA" id="ARBA00069127"/>
    </source>
</evidence>
<dbReference type="Gene3D" id="1.50.10.20">
    <property type="match status" value="1"/>
</dbReference>
<evidence type="ECO:0000256" key="8">
    <source>
        <dbReference type="ARBA" id="ARBA00022833"/>
    </source>
</evidence>
<evidence type="ECO:0000256" key="1">
    <source>
        <dbReference type="ARBA" id="ARBA00010497"/>
    </source>
</evidence>
<dbReference type="GO" id="GO:0072657">
    <property type="term" value="P:protein localization to membrane"/>
    <property type="evidence" value="ECO:0007669"/>
    <property type="project" value="UniProtKB-ARBA"/>
</dbReference>
<dbReference type="PANTHER" id="PTHR11774:SF11">
    <property type="entry name" value="GERANYLGERANYL TRANSFERASE TYPE-2 SUBUNIT BETA"/>
    <property type="match status" value="1"/>
</dbReference>
<evidence type="ECO:0000313" key="14">
    <source>
        <dbReference type="Proteomes" id="UP000232875"/>
    </source>
</evidence>
<comment type="cofactor">
    <cofactor evidence="11">
        <name>Zn(2+)</name>
        <dbReference type="ChEBI" id="CHEBI:29105"/>
    </cofactor>
    <text evidence="11">Binds 1 zinc ion per subunit.</text>
</comment>
<comment type="catalytic activity">
    <reaction evidence="9 11">
        <text>geranylgeranyl diphosphate + L-cysteinyl-[protein] = S-geranylgeranyl-L-cysteinyl-[protein] + diphosphate</text>
        <dbReference type="Rhea" id="RHEA:21240"/>
        <dbReference type="Rhea" id="RHEA-COMP:10131"/>
        <dbReference type="Rhea" id="RHEA-COMP:11537"/>
        <dbReference type="ChEBI" id="CHEBI:29950"/>
        <dbReference type="ChEBI" id="CHEBI:33019"/>
        <dbReference type="ChEBI" id="CHEBI:57533"/>
        <dbReference type="ChEBI" id="CHEBI:86021"/>
        <dbReference type="EC" id="2.5.1.60"/>
    </reaction>
</comment>
<dbReference type="SUPFAM" id="SSF48239">
    <property type="entry name" value="Terpenoid cyclases/Protein prenyltransferases"/>
    <property type="match status" value="1"/>
</dbReference>
<sequence length="327" mass="35615">MLLVAQHVRFIKHLEQKRDSSLAYHVTAHLRMNGVYWGLCALSLMHACDALDRAAVVEFVLACFDPASGGFGAYPGHDAHILSTLSAIQILALENALSVLDERGMRTRIVAFVLRMQRPDGAFQGDVWGETDTRFLYCGVSALAHLGALHQLDTPKTTAWVMQCANFDGGFGTTQGAESHAAQVFTCLGALSILGALDLVERDMLGWWLAERQTPSGGLNGRPQKVEDVCYSYWVLASLSMIGRLHWIDPQKLSAFILAAQDPEGGGIADRPDNVADVFHTLFGVAGLGLLGYKGLAPVDPTYCMPLAVTEKLGMARPFQRVTVDWE</sequence>
<keyword evidence="8 11" id="KW-0862">Zinc</keyword>
<evidence type="ECO:0000256" key="7">
    <source>
        <dbReference type="ARBA" id="ARBA00022737"/>
    </source>
</evidence>
<gene>
    <name evidence="13" type="ORF">MVES_003589</name>
</gene>
<dbReference type="PANTHER" id="PTHR11774">
    <property type="entry name" value="GERANYLGERANYL TRANSFERASE TYPE BETA SUBUNIT"/>
    <property type="match status" value="1"/>
</dbReference>
<keyword evidence="6 11" id="KW-0479">Metal-binding</keyword>
<comment type="similarity">
    <text evidence="1 11">Belongs to the protein prenyltransferase subunit beta family.</text>
</comment>
<evidence type="ECO:0000256" key="3">
    <source>
        <dbReference type="ARBA" id="ARBA00012656"/>
    </source>
</evidence>
<dbReference type="FunFam" id="1.50.10.20:FF:000012">
    <property type="entry name" value="Geranylgeranyl transferase type-2 subunit beta"/>
    <property type="match status" value="1"/>
</dbReference>
<dbReference type="Proteomes" id="UP000232875">
    <property type="component" value="Unassembled WGS sequence"/>
</dbReference>
<dbReference type="OrthoDB" id="5428259at2759"/>
<evidence type="ECO:0000259" key="12">
    <source>
        <dbReference type="Pfam" id="PF00432"/>
    </source>
</evidence>
<dbReference type="InterPro" id="IPR045089">
    <property type="entry name" value="PGGT1B-like"/>
</dbReference>
<dbReference type="STRING" id="2020962.A0A2N1J739"/>
<keyword evidence="5 11" id="KW-0808">Transferase</keyword>
<dbReference type="InterPro" id="IPR026873">
    <property type="entry name" value="Ptb1"/>
</dbReference>
<dbReference type="EC" id="2.5.1.60" evidence="3 11"/>
<dbReference type="Pfam" id="PF00432">
    <property type="entry name" value="Prenyltrans"/>
    <property type="match status" value="1"/>
</dbReference>
<evidence type="ECO:0000256" key="5">
    <source>
        <dbReference type="ARBA" id="ARBA00022679"/>
    </source>
</evidence>
<dbReference type="GO" id="GO:0004663">
    <property type="term" value="F:Rab geranylgeranyltransferase activity"/>
    <property type="evidence" value="ECO:0007669"/>
    <property type="project" value="UniProtKB-UniRule"/>
</dbReference>
<keyword evidence="7" id="KW-0677">Repeat</keyword>
<evidence type="ECO:0000256" key="6">
    <source>
        <dbReference type="ARBA" id="ARBA00022723"/>
    </source>
</evidence>
<dbReference type="InterPro" id="IPR008930">
    <property type="entry name" value="Terpenoid_cyclase/PrenylTrfase"/>
</dbReference>
<dbReference type="InterPro" id="IPR001330">
    <property type="entry name" value="Prenyltrans"/>
</dbReference>
<keyword evidence="4 11" id="KW-0637">Prenyltransferase</keyword>
<evidence type="ECO:0000256" key="11">
    <source>
        <dbReference type="RuleBase" id="RU365076"/>
    </source>
</evidence>
<evidence type="ECO:0000256" key="2">
    <source>
        <dbReference type="ARBA" id="ARBA00011355"/>
    </source>
</evidence>
<protein>
    <recommendedName>
        <fullName evidence="10 11">Geranylgeranyl transferase type-2 subunit beta</fullName>
        <ecNumber evidence="3 11">2.5.1.60</ecNumber>
    </recommendedName>
</protein>
<comment type="subunit">
    <text evidence="2">Heterodimer of an alpha and a beta subunit.</text>
</comment>
<feature type="domain" description="Prenyltransferase alpha-alpha toroid" evidence="12">
    <location>
        <begin position="2"/>
        <end position="305"/>
    </location>
</feature>
<organism evidence="13 14">
    <name type="scientific">Malassezia vespertilionis</name>
    <dbReference type="NCBI Taxonomy" id="2020962"/>
    <lineage>
        <taxon>Eukaryota</taxon>
        <taxon>Fungi</taxon>
        <taxon>Dikarya</taxon>
        <taxon>Basidiomycota</taxon>
        <taxon>Ustilaginomycotina</taxon>
        <taxon>Malasseziomycetes</taxon>
        <taxon>Malasseziales</taxon>
        <taxon>Malasseziaceae</taxon>
        <taxon>Malassezia</taxon>
    </lineage>
</organism>
<evidence type="ECO:0000256" key="9">
    <source>
        <dbReference type="ARBA" id="ARBA00047658"/>
    </source>
</evidence>
<dbReference type="GO" id="GO:0046872">
    <property type="term" value="F:metal ion binding"/>
    <property type="evidence" value="ECO:0007669"/>
    <property type="project" value="UniProtKB-KW"/>
</dbReference>
<keyword evidence="14" id="KW-1185">Reference proteome</keyword>
<dbReference type="GO" id="GO:0005968">
    <property type="term" value="C:Rab-protein geranylgeranyltransferase complex"/>
    <property type="evidence" value="ECO:0007669"/>
    <property type="project" value="UniProtKB-UniRule"/>
</dbReference>
<dbReference type="CDD" id="cd02894">
    <property type="entry name" value="GGTase-II"/>
    <property type="match status" value="1"/>
</dbReference>